<dbReference type="AlphaFoldDB" id="A0A4Q2UY13"/>
<name>A0A4Q2UY13_FUSOX</name>
<dbReference type="GO" id="GO:0016787">
    <property type="term" value="F:hydrolase activity"/>
    <property type="evidence" value="ECO:0007669"/>
    <property type="project" value="UniProtKB-KW"/>
</dbReference>
<dbReference type="EMBL" id="MQTW01000642">
    <property type="protein sequence ID" value="RYC79425.1"/>
    <property type="molecule type" value="Genomic_DNA"/>
</dbReference>
<protein>
    <recommendedName>
        <fullName evidence="4">Amidase domain-containing protein</fullName>
    </recommendedName>
</protein>
<dbReference type="PIRSF" id="PIRSF001221">
    <property type="entry name" value="Amidase_fungi"/>
    <property type="match status" value="1"/>
</dbReference>
<evidence type="ECO:0000313" key="6">
    <source>
        <dbReference type="Proteomes" id="UP000290540"/>
    </source>
</evidence>
<feature type="active site" description="Charge relay system" evidence="3">
    <location>
        <position position="141"/>
    </location>
</feature>
<sequence>MAESTSAPAGWQNIVARKREHRALLVQKHWKIEGLDKGVAEYSPLQVLQESGLLTKEELDLTDPTNHDAVGTLALIASGSISAERLVTAVCKRAAGADSLTNFITEVNFAQAIQRAKELDTHLQVTGKVVGPLHGLPLTIKDHLDVEGHDSSAGIVSYCFDPAKSNSYLVQILVDAGAVVIAKTNVPQTCLASDSINVVFGRTLNAHKNTFGAGGSSGGEGTALAMGASLFGLGSDGAGSARMPAMANGVIGYRPSGYRLPMDGRAMFDPGMIGVTQMGPVATFGFMGHSVRDIRTVSKVVSDSKPWEYDPFLYPSPWLGVTAPVRPRIGVWTPDTPKNLCHLFPPVLRGYLAAQRRLRDAGFELIEFSPPDMTEVWDLCKAFVHVQGITSTSKEIAKEPTMKIVEKTGIVGSKWSRGLKLEDIHELNQKLALLNVHMKQAWNASGRSMDALLWVTSFNPALPFDEWTDTTHTVIFNAVDWPAISLPLGMQCDKEIDHPYAEFEPFSAEDARLQALYDKDSFHGLPLSVQLAGQRFQDEKLLAIAELIHPIIRNLDYA</sequence>
<dbReference type="PANTHER" id="PTHR46072:SF11">
    <property type="entry name" value="AMIDASE-RELATED"/>
    <property type="match status" value="1"/>
</dbReference>
<feature type="active site" description="Acyl-ester intermediate" evidence="3">
    <location>
        <position position="240"/>
    </location>
</feature>
<evidence type="ECO:0000256" key="2">
    <source>
        <dbReference type="ARBA" id="ARBA00022801"/>
    </source>
</evidence>
<dbReference type="InterPro" id="IPR036928">
    <property type="entry name" value="AS_sf"/>
</dbReference>
<comment type="similarity">
    <text evidence="1">Belongs to the amidase family.</text>
</comment>
<dbReference type="Pfam" id="PF01425">
    <property type="entry name" value="Amidase"/>
    <property type="match status" value="1"/>
</dbReference>
<evidence type="ECO:0000256" key="3">
    <source>
        <dbReference type="PIRSR" id="PIRSR001221-1"/>
    </source>
</evidence>
<reference evidence="5 6" key="1">
    <citation type="submission" date="2016-12" db="EMBL/GenBank/DDBJ databases">
        <title>Draft genome sequence of Fusarium oxysporum causing rot on Narcissus.</title>
        <authorList>
            <person name="Armitage A.D."/>
            <person name="Taylor A."/>
            <person name="Clarkson J.P."/>
            <person name="Harrison R.J."/>
            <person name="Jackson A.C."/>
        </authorList>
    </citation>
    <scope>NUCLEOTIDE SEQUENCE [LARGE SCALE GENOMIC DNA]</scope>
    <source>
        <strain evidence="5 6">N139</strain>
    </source>
</reference>
<proteinExistence type="inferred from homology"/>
<dbReference type="PANTHER" id="PTHR46072">
    <property type="entry name" value="AMIDASE-RELATED-RELATED"/>
    <property type="match status" value="1"/>
</dbReference>
<feature type="domain" description="Amidase" evidence="4">
    <location>
        <begin position="86"/>
        <end position="542"/>
    </location>
</feature>
<dbReference type="SUPFAM" id="SSF75304">
    <property type="entry name" value="Amidase signature (AS) enzymes"/>
    <property type="match status" value="1"/>
</dbReference>
<feature type="active site" description="Charge relay system" evidence="3">
    <location>
        <position position="216"/>
    </location>
</feature>
<dbReference type="InterPro" id="IPR023631">
    <property type="entry name" value="Amidase_dom"/>
</dbReference>
<evidence type="ECO:0000313" key="5">
    <source>
        <dbReference type="EMBL" id="RYC79425.1"/>
    </source>
</evidence>
<keyword evidence="2" id="KW-0378">Hydrolase</keyword>
<dbReference type="Proteomes" id="UP000290540">
    <property type="component" value="Unassembled WGS sequence"/>
</dbReference>
<evidence type="ECO:0000259" key="4">
    <source>
        <dbReference type="Pfam" id="PF01425"/>
    </source>
</evidence>
<gene>
    <name evidence="5" type="ORF">BFJ63_vAg17695</name>
</gene>
<evidence type="ECO:0000256" key="1">
    <source>
        <dbReference type="ARBA" id="ARBA00009199"/>
    </source>
</evidence>
<organism evidence="5 6">
    <name type="scientific">Fusarium oxysporum f. sp. narcissi</name>
    <dbReference type="NCBI Taxonomy" id="451672"/>
    <lineage>
        <taxon>Eukaryota</taxon>
        <taxon>Fungi</taxon>
        <taxon>Dikarya</taxon>
        <taxon>Ascomycota</taxon>
        <taxon>Pezizomycotina</taxon>
        <taxon>Sordariomycetes</taxon>
        <taxon>Hypocreomycetidae</taxon>
        <taxon>Hypocreales</taxon>
        <taxon>Nectriaceae</taxon>
        <taxon>Fusarium</taxon>
        <taxon>Fusarium oxysporum species complex</taxon>
    </lineage>
</organism>
<accession>A0A4Q2UY13</accession>
<comment type="caution">
    <text evidence="5">The sequence shown here is derived from an EMBL/GenBank/DDBJ whole genome shotgun (WGS) entry which is preliminary data.</text>
</comment>
<dbReference type="Gene3D" id="3.90.1300.10">
    <property type="entry name" value="Amidase signature (AS) domain"/>
    <property type="match status" value="1"/>
</dbReference>